<evidence type="ECO:0000259" key="2">
    <source>
        <dbReference type="Pfam" id="PF25053"/>
    </source>
</evidence>
<dbReference type="SUPFAM" id="SSF82657">
    <property type="entry name" value="BolA-like"/>
    <property type="match status" value="1"/>
</dbReference>
<reference evidence="3 4" key="1">
    <citation type="submission" date="2015-01" db="EMBL/GenBank/DDBJ databases">
        <title>The Genome Sequence of Capronia semiimmersa CBS27337.</title>
        <authorList>
            <consortium name="The Broad Institute Genomics Platform"/>
            <person name="Cuomo C."/>
            <person name="de Hoog S."/>
            <person name="Gorbushina A."/>
            <person name="Stielow B."/>
            <person name="Teixiera M."/>
            <person name="Abouelleil A."/>
            <person name="Chapman S.B."/>
            <person name="Priest M."/>
            <person name="Young S.K."/>
            <person name="Wortman J."/>
            <person name="Nusbaum C."/>
            <person name="Birren B."/>
        </authorList>
    </citation>
    <scope>NUCLEOTIDE SEQUENCE [LARGE SCALE GENOMIC DNA]</scope>
    <source>
        <strain evidence="3 4">CBS 27337</strain>
    </source>
</reference>
<dbReference type="Gene3D" id="3.30.300.90">
    <property type="entry name" value="BolA-like"/>
    <property type="match status" value="1"/>
</dbReference>
<dbReference type="Pfam" id="PF25053">
    <property type="entry name" value="DUF7791"/>
    <property type="match status" value="1"/>
</dbReference>
<dbReference type="EMBL" id="KN846956">
    <property type="protein sequence ID" value="KIW72393.1"/>
    <property type="molecule type" value="Genomic_DNA"/>
</dbReference>
<feature type="region of interest" description="Disordered" evidence="1">
    <location>
        <begin position="604"/>
        <end position="624"/>
    </location>
</feature>
<gene>
    <name evidence="3" type="ORF">PV04_00590</name>
</gene>
<organism evidence="3 4">
    <name type="scientific">Phialophora macrospora</name>
    <dbReference type="NCBI Taxonomy" id="1851006"/>
    <lineage>
        <taxon>Eukaryota</taxon>
        <taxon>Fungi</taxon>
        <taxon>Dikarya</taxon>
        <taxon>Ascomycota</taxon>
        <taxon>Pezizomycotina</taxon>
        <taxon>Eurotiomycetes</taxon>
        <taxon>Chaetothyriomycetidae</taxon>
        <taxon>Chaetothyriales</taxon>
        <taxon>Herpotrichiellaceae</taxon>
        <taxon>Phialophora</taxon>
    </lineage>
</organism>
<dbReference type="AlphaFoldDB" id="A0A0D2FV84"/>
<dbReference type="InterPro" id="IPR036065">
    <property type="entry name" value="BolA-like_sf"/>
</dbReference>
<evidence type="ECO:0000313" key="3">
    <source>
        <dbReference type="EMBL" id="KIW72393.1"/>
    </source>
</evidence>
<dbReference type="HOGENOM" id="CLU_438038_0_0_1"/>
<protein>
    <recommendedName>
        <fullName evidence="2">DUF7791 domain-containing protein</fullName>
    </recommendedName>
</protein>
<keyword evidence="4" id="KW-1185">Reference proteome</keyword>
<feature type="compositionally biased region" description="Basic and acidic residues" evidence="1">
    <location>
        <begin position="607"/>
        <end position="618"/>
    </location>
</feature>
<name>A0A0D2FV84_9EURO</name>
<dbReference type="PANTHER" id="PTHR46230">
    <property type="match status" value="1"/>
</dbReference>
<feature type="domain" description="DUF7791" evidence="2">
    <location>
        <begin position="11"/>
        <end position="118"/>
    </location>
</feature>
<dbReference type="PANTHER" id="PTHR46230:SF7">
    <property type="entry name" value="BOLA-LIKE PROTEIN 1"/>
    <property type="match status" value="1"/>
</dbReference>
<dbReference type="InterPro" id="IPR002634">
    <property type="entry name" value="BolA"/>
</dbReference>
<evidence type="ECO:0000313" key="4">
    <source>
        <dbReference type="Proteomes" id="UP000054266"/>
    </source>
</evidence>
<proteinExistence type="predicted"/>
<sequence>MAKADAVIEMLHKASSQMKSLLQTRCAGLIEIGSHEPINFWLDEDREAIPNLLITESGTKTNSVDETGRLLRTLKSLGTVRFFHRTARDFLLDKSAGKELMKTHSLSKGDIVERLLRARLAIHICGMCHRPDLEALGIWRSWEYGELCRMIDLILGVDKSDADKQAAEFQYKLLQHIEITYSQKLISEWDNFVDQACRRNWYLAITHRLGPLHLWGEVMCHVLSSALTTTILRNGPGDKEFATYLLYELCQKRSYNEADIQSVQLLLGAGADPNATDVLCSRDGFQHSLWHQFVIDYMETGKDEPAQSNDQSMQAQTIATVKCFLHPGADLSRQLVVVRNIYIDDWTYPIEGIGRYIKGFDHFRWLAPGSKISIINGAYLLRQLSLTFPNACREGNLAEFTMPGDLAPSCRDLAIVGYKDTLHRLPQAGPDLLIDMRMCPALRGAVVGILPNFNRRRVPPNNRVVFVTIEYNSISYILLYTPYIPSALLDTRQMTRYATIGVTIRRAFGPTIRMASTSNTPLEDTIRRKVTDALNPTNLTIRNDSHLHSHHKAMVGSTSKETHFYLDITSPSFASKPQPARHRMIYALLKEELEREGGIHALQLRTKTPEEVEREKARNPPTAS</sequence>
<dbReference type="GO" id="GO:0044572">
    <property type="term" value="P:[4Fe-4S] cluster assembly"/>
    <property type="evidence" value="ECO:0007669"/>
    <property type="project" value="TreeGrafter"/>
</dbReference>
<dbReference type="Proteomes" id="UP000054266">
    <property type="component" value="Unassembled WGS sequence"/>
</dbReference>
<dbReference type="STRING" id="5601.A0A0D2FV84"/>
<dbReference type="Pfam" id="PF01722">
    <property type="entry name" value="BolA"/>
    <property type="match status" value="1"/>
</dbReference>
<dbReference type="InterPro" id="IPR056693">
    <property type="entry name" value="DUF7791"/>
</dbReference>
<evidence type="ECO:0000256" key="1">
    <source>
        <dbReference type="SAM" id="MobiDB-lite"/>
    </source>
</evidence>
<accession>A0A0D2FV84</accession>
<dbReference type="GO" id="GO:0005759">
    <property type="term" value="C:mitochondrial matrix"/>
    <property type="evidence" value="ECO:0007669"/>
    <property type="project" value="TreeGrafter"/>
</dbReference>